<protein>
    <recommendedName>
        <fullName evidence="5">Alanine racemase</fullName>
        <ecNumber evidence="5">5.1.1.1</ecNumber>
    </recommendedName>
</protein>
<dbReference type="NCBIfam" id="NF008897">
    <property type="entry name" value="PRK11930.1"/>
    <property type="match status" value="1"/>
</dbReference>
<sequence length="821" mass="91976">MPENGYTIKQVADILGGYASLTDGNSTVINLIIDSRKIAHPEASLFFALKGRNDGHNFLADVYKAGVRNFVVSNDKSLIGLADVNYIKLDNTLEALQHLVAVHRKGFKRDVIGITGSNGKTIVKEWLFQLLSVDKNIVRSPKSYNSQIGVPLSVWQLNQDANLGIFEAGISVPGEMAHLEEIIQPTIGILTNIGSAHDEGFTSKAQKVEEKLSLFKHCNLLIYSSKDVEGKEHLITSPNTFTWTFDASEQADLNVLSITKSKGKSVLVASFKDQQYSITIPFTDEAYIHNVVICWSTMICLGYNHEVIAQRMAELAAIEMRLKLRQGINNCTLINDSYNSDLASLEIALDFLHQQHQHHKRTVILSDIFQTGIPANQLYSKVAALLRSKKIDRLIAIGPQLNVFKSLFAPNSDFFESTAEFAEQFLNQNFNDETILLKGARSFGFERISKLLELKVHETVFEINLNALISNLNYFKSKLQPRTKMMAMVKAFSYGSGSYEIANVLQFHKVDYLAVAYVDEGADLRKAGIKLPIMVMSPEVSSFESLIEHNLEPEIYSFRIFKEFIAFLKNQGITEYRIHLKIDTGMHRLGFEEHQIDELLEMLGENPQIHIQSVFSHLAGSDEVKHDEFTHKQLNTLLRVCSKLEHALGYPFIKHTANSAAITRFPEAQLDMVRLGIGLYGIDSAIKNNFALQPIGTLKTTISQIREVPAGDSIGYNRRSSVDKPSRIATVKIGYADGYNRKLGNRVGSMLVNGQRAPIIGSVCMDMTMLDVTGIDCNETDEVIVFNDELRVEELADHVGTIPYELLTAISQRVKRIYVYE</sequence>
<dbReference type="InterPro" id="IPR000821">
    <property type="entry name" value="Ala_racemase"/>
</dbReference>
<dbReference type="GO" id="GO:0005829">
    <property type="term" value="C:cytosol"/>
    <property type="evidence" value="ECO:0007669"/>
    <property type="project" value="TreeGrafter"/>
</dbReference>
<evidence type="ECO:0000256" key="1">
    <source>
        <dbReference type="ARBA" id="ARBA00000316"/>
    </source>
</evidence>
<dbReference type="InterPro" id="IPR011079">
    <property type="entry name" value="Ala_racemase_C"/>
</dbReference>
<feature type="active site" description="Proton acceptor; specific for D-alanine" evidence="5">
    <location>
        <position position="490"/>
    </location>
</feature>
<feature type="modified residue" description="N6-(pyridoxal phosphate)lysine" evidence="5 6">
    <location>
        <position position="490"/>
    </location>
</feature>
<dbReference type="UniPathway" id="UPA00042">
    <property type="reaction ID" value="UER00497"/>
</dbReference>
<dbReference type="Pfam" id="PF01168">
    <property type="entry name" value="Ala_racemase_N"/>
    <property type="match status" value="1"/>
</dbReference>
<evidence type="ECO:0000256" key="5">
    <source>
        <dbReference type="HAMAP-Rule" id="MF_01201"/>
    </source>
</evidence>
<feature type="binding site" evidence="5 7">
    <location>
        <position position="765"/>
    </location>
    <ligand>
        <name>substrate</name>
    </ligand>
</feature>
<dbReference type="CDD" id="cd00430">
    <property type="entry name" value="PLPDE_III_AR"/>
    <property type="match status" value="1"/>
</dbReference>
<dbReference type="NCBIfam" id="TIGR01143">
    <property type="entry name" value="murF"/>
    <property type="match status" value="1"/>
</dbReference>
<evidence type="ECO:0000256" key="2">
    <source>
        <dbReference type="ARBA" id="ARBA00001933"/>
    </source>
</evidence>
<dbReference type="InterPro" id="IPR001608">
    <property type="entry name" value="Ala_racemase_N"/>
</dbReference>
<dbReference type="EC" id="5.1.1.1" evidence="5"/>
<evidence type="ECO:0000256" key="3">
    <source>
        <dbReference type="ARBA" id="ARBA00022898"/>
    </source>
</evidence>
<dbReference type="SUPFAM" id="SSF50621">
    <property type="entry name" value="Alanine racemase C-terminal domain-like"/>
    <property type="match status" value="1"/>
</dbReference>
<dbReference type="FunFam" id="3.20.20.10:FF:000002">
    <property type="entry name" value="Alanine racemase"/>
    <property type="match status" value="1"/>
</dbReference>
<dbReference type="RefSeq" id="WP_142602082.1">
    <property type="nucleotide sequence ID" value="NZ_FXSZ01000002.1"/>
</dbReference>
<dbReference type="SUPFAM" id="SSF53244">
    <property type="entry name" value="MurD-like peptide ligases, peptide-binding domain"/>
    <property type="match status" value="1"/>
</dbReference>
<keyword evidence="9" id="KW-0436">Ligase</keyword>
<feature type="active site" description="Proton acceptor; specific for L-alanine" evidence="5">
    <location>
        <position position="716"/>
    </location>
</feature>
<dbReference type="InterPro" id="IPR036615">
    <property type="entry name" value="Mur_ligase_C_dom_sf"/>
</dbReference>
<comment type="function">
    <text evidence="5">Catalyzes the interconversion of L-alanine and D-alanine. May also act on other amino acids.</text>
</comment>
<dbReference type="GO" id="GO:0030632">
    <property type="term" value="P:D-alanine biosynthetic process"/>
    <property type="evidence" value="ECO:0007669"/>
    <property type="project" value="UniProtKB-UniRule"/>
</dbReference>
<dbReference type="SMART" id="SM01005">
    <property type="entry name" value="Ala_racemase_C"/>
    <property type="match status" value="1"/>
</dbReference>
<dbReference type="InterPro" id="IPR029066">
    <property type="entry name" value="PLP-binding_barrel"/>
</dbReference>
<dbReference type="Pfam" id="PF02875">
    <property type="entry name" value="Mur_ligase_C"/>
    <property type="match status" value="1"/>
</dbReference>
<accession>A0A521BQL5</accession>
<dbReference type="SUPFAM" id="SSF51419">
    <property type="entry name" value="PLP-binding barrel"/>
    <property type="match status" value="1"/>
</dbReference>
<evidence type="ECO:0000256" key="4">
    <source>
        <dbReference type="ARBA" id="ARBA00023235"/>
    </source>
</evidence>
<reference evidence="9 10" key="1">
    <citation type="submission" date="2017-05" db="EMBL/GenBank/DDBJ databases">
        <authorList>
            <person name="Varghese N."/>
            <person name="Submissions S."/>
        </authorList>
    </citation>
    <scope>NUCLEOTIDE SEQUENCE [LARGE SCALE GENOMIC DNA]</scope>
    <source>
        <strain evidence="9 10">DSM 21342</strain>
    </source>
</reference>
<comment type="similarity">
    <text evidence="5">Belongs to the alanine racemase family.</text>
</comment>
<proteinExistence type="inferred from homology"/>
<dbReference type="AlphaFoldDB" id="A0A521BQL5"/>
<dbReference type="NCBIfam" id="TIGR00492">
    <property type="entry name" value="alr"/>
    <property type="match status" value="1"/>
</dbReference>
<comment type="pathway">
    <text evidence="5">Amino-acid biosynthesis; D-alanine biosynthesis; D-alanine from L-alanine: step 1/1.</text>
</comment>
<dbReference type="SUPFAM" id="SSF63418">
    <property type="entry name" value="MurE/MurF N-terminal domain"/>
    <property type="match status" value="1"/>
</dbReference>
<dbReference type="PRINTS" id="PR00992">
    <property type="entry name" value="ALARACEMASE"/>
</dbReference>
<name>A0A521BQL5_9SPHI</name>
<dbReference type="Gene3D" id="3.40.1390.10">
    <property type="entry name" value="MurE/MurF, N-terminal domain"/>
    <property type="match status" value="1"/>
</dbReference>
<comment type="cofactor">
    <cofactor evidence="2 5 6">
        <name>pyridoxal 5'-phosphate</name>
        <dbReference type="ChEBI" id="CHEBI:597326"/>
    </cofactor>
</comment>
<dbReference type="GO" id="GO:0005524">
    <property type="term" value="F:ATP binding"/>
    <property type="evidence" value="ECO:0007669"/>
    <property type="project" value="InterPro"/>
</dbReference>
<feature type="domain" description="Alanine racemase C-terminal" evidence="8">
    <location>
        <begin position="695"/>
        <end position="819"/>
    </location>
</feature>
<dbReference type="OrthoDB" id="9801978at2"/>
<dbReference type="GO" id="GO:0030170">
    <property type="term" value="F:pyridoxal phosphate binding"/>
    <property type="evidence" value="ECO:0007669"/>
    <property type="project" value="UniProtKB-UniRule"/>
</dbReference>
<keyword evidence="4 5" id="KW-0413">Isomerase</keyword>
<gene>
    <name evidence="9" type="ORF">SAMN06265350_102441</name>
</gene>
<dbReference type="SUPFAM" id="SSF53623">
    <property type="entry name" value="MurD-like peptide ligases, catalytic domain"/>
    <property type="match status" value="1"/>
</dbReference>
<dbReference type="Gene3D" id="3.40.1190.10">
    <property type="entry name" value="Mur-like, catalytic domain"/>
    <property type="match status" value="1"/>
</dbReference>
<dbReference type="InterPro" id="IPR009006">
    <property type="entry name" value="Ala_racemase/Decarboxylase_C"/>
</dbReference>
<dbReference type="Pfam" id="PF08245">
    <property type="entry name" value="Mur_ligase_M"/>
    <property type="match status" value="1"/>
</dbReference>
<dbReference type="EMBL" id="FXSZ01000002">
    <property type="protein sequence ID" value="SMO49436.1"/>
    <property type="molecule type" value="Genomic_DNA"/>
</dbReference>
<dbReference type="GO" id="GO:0071555">
    <property type="term" value="P:cell wall organization"/>
    <property type="evidence" value="ECO:0007669"/>
    <property type="project" value="InterPro"/>
</dbReference>
<keyword evidence="10" id="KW-1185">Reference proteome</keyword>
<dbReference type="PANTHER" id="PTHR30511:SF0">
    <property type="entry name" value="ALANINE RACEMASE, CATABOLIC-RELATED"/>
    <property type="match status" value="1"/>
</dbReference>
<dbReference type="GO" id="GO:0008784">
    <property type="term" value="F:alanine racemase activity"/>
    <property type="evidence" value="ECO:0007669"/>
    <property type="project" value="UniProtKB-UniRule"/>
</dbReference>
<evidence type="ECO:0000259" key="8">
    <source>
        <dbReference type="SMART" id="SM01005"/>
    </source>
</evidence>
<organism evidence="9 10">
    <name type="scientific">Solitalea koreensis</name>
    <dbReference type="NCBI Taxonomy" id="543615"/>
    <lineage>
        <taxon>Bacteria</taxon>
        <taxon>Pseudomonadati</taxon>
        <taxon>Bacteroidota</taxon>
        <taxon>Sphingobacteriia</taxon>
        <taxon>Sphingobacteriales</taxon>
        <taxon>Sphingobacteriaceae</taxon>
        <taxon>Solitalea</taxon>
    </lineage>
</organism>
<dbReference type="Proteomes" id="UP000315971">
    <property type="component" value="Unassembled WGS sequence"/>
</dbReference>
<dbReference type="PANTHER" id="PTHR30511">
    <property type="entry name" value="ALANINE RACEMASE"/>
    <property type="match status" value="1"/>
</dbReference>
<comment type="catalytic activity">
    <reaction evidence="1 5">
        <text>L-alanine = D-alanine</text>
        <dbReference type="Rhea" id="RHEA:20249"/>
        <dbReference type="ChEBI" id="CHEBI:57416"/>
        <dbReference type="ChEBI" id="CHEBI:57972"/>
        <dbReference type="EC" id="5.1.1.1"/>
    </reaction>
</comment>
<dbReference type="InterPro" id="IPR036565">
    <property type="entry name" value="Mur-like_cat_sf"/>
</dbReference>
<dbReference type="InterPro" id="IPR013221">
    <property type="entry name" value="Mur_ligase_cen"/>
</dbReference>
<dbReference type="Gene3D" id="2.40.37.10">
    <property type="entry name" value="Lyase, Ornithine Decarboxylase, Chain A, domain 1"/>
    <property type="match status" value="1"/>
</dbReference>
<dbReference type="InterPro" id="IPR004101">
    <property type="entry name" value="Mur_ligase_C"/>
</dbReference>
<evidence type="ECO:0000313" key="10">
    <source>
        <dbReference type="Proteomes" id="UP000315971"/>
    </source>
</evidence>
<dbReference type="Gene3D" id="3.90.190.20">
    <property type="entry name" value="Mur ligase, C-terminal domain"/>
    <property type="match status" value="1"/>
</dbReference>
<evidence type="ECO:0000256" key="7">
    <source>
        <dbReference type="PIRSR" id="PIRSR600821-52"/>
    </source>
</evidence>
<evidence type="ECO:0000313" key="9">
    <source>
        <dbReference type="EMBL" id="SMO49436.1"/>
    </source>
</evidence>
<feature type="binding site" evidence="5 7">
    <location>
        <position position="588"/>
    </location>
    <ligand>
        <name>substrate</name>
    </ligand>
</feature>
<keyword evidence="3 5" id="KW-0663">Pyridoxal phosphate</keyword>
<dbReference type="InterPro" id="IPR005863">
    <property type="entry name" value="UDP-N-AcMur_synth"/>
</dbReference>
<dbReference type="Gene3D" id="3.20.20.10">
    <property type="entry name" value="Alanine racemase"/>
    <property type="match status" value="1"/>
</dbReference>
<dbReference type="Pfam" id="PF00842">
    <property type="entry name" value="Ala_racemase_C"/>
    <property type="match status" value="1"/>
</dbReference>
<evidence type="ECO:0000256" key="6">
    <source>
        <dbReference type="PIRSR" id="PIRSR600821-50"/>
    </source>
</evidence>
<dbReference type="HAMAP" id="MF_01201">
    <property type="entry name" value="Ala_racemase"/>
    <property type="match status" value="1"/>
</dbReference>
<dbReference type="InterPro" id="IPR035911">
    <property type="entry name" value="MurE/MurF_N"/>
</dbReference>
<dbReference type="GO" id="GO:0047480">
    <property type="term" value="F:UDP-N-acetylmuramoyl-tripeptide-D-alanyl-D-alanine ligase activity"/>
    <property type="evidence" value="ECO:0007669"/>
    <property type="project" value="InterPro"/>
</dbReference>